<dbReference type="GO" id="GO:0005737">
    <property type="term" value="C:cytoplasm"/>
    <property type="evidence" value="ECO:0007669"/>
    <property type="project" value="UniProtKB-SubCell"/>
</dbReference>
<protein>
    <submittedName>
        <fullName evidence="8">Proteasome subunit alpha type-4</fullName>
        <ecNumber evidence="8">3.4.25.1</ecNumber>
    </submittedName>
</protein>
<keyword evidence="3 5" id="KW-0647">Proteasome</keyword>
<dbReference type="InterPro" id="IPR001138">
    <property type="entry name" value="Zn2Cys6_DnaBD"/>
</dbReference>
<dbReference type="NCBIfam" id="NF003075">
    <property type="entry name" value="PRK03996.1"/>
    <property type="match status" value="1"/>
</dbReference>
<dbReference type="SUPFAM" id="SSF56235">
    <property type="entry name" value="N-terminal nucleophile aminohydrolases (Ntn hydrolases)"/>
    <property type="match status" value="1"/>
</dbReference>
<dbReference type="Gene3D" id="4.10.240.10">
    <property type="entry name" value="Zn(2)-C6 fungal-type DNA-binding domain"/>
    <property type="match status" value="1"/>
</dbReference>
<dbReference type="GO" id="GO:0000981">
    <property type="term" value="F:DNA-binding transcription factor activity, RNA polymerase II-specific"/>
    <property type="evidence" value="ECO:0007669"/>
    <property type="project" value="InterPro"/>
</dbReference>
<sequence length="667" mass="74258">MVGVPGKYKGCETCRRRRVKCDNMRPICRKCVSTGRSCEGYERQMIFITATPEDGGREPLRPAWDDLLFLSDKHSYYTTQIVSLQTKLAHVSRGVSSSIFSPPSYELPDFRPASSSGEFSVSGQCIVNIDSASEPKSGLCVFLYEPNNCSSSPPETSQWKGPHDYMNTVQAAGPQAFTLFPAHHFFSRTAWSLLTRKATHLAQRDWATTPWQYYPKSLIDRLFDILVQIPDLLERADATSHHVPTQDRQLKIQDLLTRCLYIDRQLNEWCAIAAQDPEDSHRHSYWISRSPQTQASMPFSETFAFINAATAVGFLYYWMGSLLLNRSILNLHRLFSQPAVDYNMYPPVLPVELNIDVSNYQRDGIFAANICCSLDFALNTSTQPDVLAGPLAVADMYFKGFQGGGQSQLETACPDGHVFQVEYASEAVKRGTCAVGVKGKDVVVLGCEKRSAMKLQDTRITPSKLGLLDNHVCLAFAGLNADARILVDKARIEAQSHRLTVEDPVTIEYITKYVAGVQQRYTQSGGVRPFGISTLIVGFDKGSEVPRLYQTEPSGIYSAWKANAIGRSSKTVREFLERNYKDDMDRDATVRLAIKSLLEVVQTGAKNIEIALMAPGKSIEMMPLEEIEAFVKSIEEEKQEEAAKKKTGRTPGTGTATILTRGPDDAE</sequence>
<dbReference type="GO" id="GO:0008270">
    <property type="term" value="F:zinc ion binding"/>
    <property type="evidence" value="ECO:0007669"/>
    <property type="project" value="InterPro"/>
</dbReference>
<accession>A0A0F8B3M5</accession>
<dbReference type="CDD" id="cd03755">
    <property type="entry name" value="proteasome_alpha_type_7"/>
    <property type="match status" value="1"/>
</dbReference>
<evidence type="ECO:0000259" key="7">
    <source>
        <dbReference type="PROSITE" id="PS50048"/>
    </source>
</evidence>
<evidence type="ECO:0000313" key="8">
    <source>
        <dbReference type="EMBL" id="KKF96246.1"/>
    </source>
</evidence>
<dbReference type="PROSITE" id="PS50048">
    <property type="entry name" value="ZN2_CY6_FUNGAL_2"/>
    <property type="match status" value="1"/>
</dbReference>
<dbReference type="GO" id="GO:0019773">
    <property type="term" value="C:proteasome core complex, alpha-subunit complex"/>
    <property type="evidence" value="ECO:0007669"/>
    <property type="project" value="UniProtKB-UniRule"/>
</dbReference>
<dbReference type="GO" id="GO:0016787">
    <property type="term" value="F:hydrolase activity"/>
    <property type="evidence" value="ECO:0007669"/>
    <property type="project" value="UniProtKB-KW"/>
</dbReference>
<dbReference type="PANTHER" id="PTHR11599">
    <property type="entry name" value="PROTEASOME SUBUNIT ALPHA/BETA"/>
    <property type="match status" value="1"/>
</dbReference>
<dbReference type="PROSITE" id="PS51475">
    <property type="entry name" value="PROTEASOME_ALPHA_2"/>
    <property type="match status" value="1"/>
</dbReference>
<comment type="similarity">
    <text evidence="5">Belongs to the peptidase T1A family.</text>
</comment>
<keyword evidence="8" id="KW-0378">Hydrolase</keyword>
<dbReference type="InterPro" id="IPR029055">
    <property type="entry name" value="Ntn_hydrolases_N"/>
</dbReference>
<dbReference type="PROSITE" id="PS00463">
    <property type="entry name" value="ZN2_CY6_FUNGAL_1"/>
    <property type="match status" value="1"/>
</dbReference>
<dbReference type="FunFam" id="3.60.20.10:FF:000004">
    <property type="entry name" value="Proteasome subunit alpha type-4"/>
    <property type="match status" value="1"/>
</dbReference>
<evidence type="ECO:0000256" key="3">
    <source>
        <dbReference type="ARBA" id="ARBA00022942"/>
    </source>
</evidence>
<dbReference type="SUPFAM" id="SSF57701">
    <property type="entry name" value="Zn2/Cys6 DNA-binding domain"/>
    <property type="match status" value="1"/>
</dbReference>
<dbReference type="AlphaFoldDB" id="A0A0F8B3M5"/>
<evidence type="ECO:0000256" key="5">
    <source>
        <dbReference type="PROSITE-ProRule" id="PRU00808"/>
    </source>
</evidence>
<dbReference type="InterPro" id="IPR050115">
    <property type="entry name" value="Proteasome_alpha"/>
</dbReference>
<dbReference type="InterPro" id="IPR036864">
    <property type="entry name" value="Zn2-C6_fun-type_DNA-bd_sf"/>
</dbReference>
<dbReference type="InterPro" id="IPR023332">
    <property type="entry name" value="Proteasome_alpha-type"/>
</dbReference>
<dbReference type="EC" id="3.4.25.1" evidence="8"/>
<keyword evidence="4" id="KW-0539">Nucleus</keyword>
<comment type="caution">
    <text evidence="8">The sequence shown here is derived from an EMBL/GenBank/DDBJ whole genome shotgun (WGS) entry which is preliminary data.</text>
</comment>
<gene>
    <name evidence="8" type="primary">PRE6</name>
    <name evidence="8" type="ORF">CFO_g1389</name>
</gene>
<keyword evidence="2" id="KW-0963">Cytoplasm</keyword>
<proteinExistence type="inferred from homology"/>
<keyword evidence="9" id="KW-1185">Reference proteome</keyword>
<dbReference type="InterPro" id="IPR001353">
    <property type="entry name" value="Proteasome_sua/b"/>
</dbReference>
<dbReference type="Gene3D" id="3.60.20.10">
    <property type="entry name" value="Glutamine Phosphoribosylpyrophosphate, subunit 1, domain 1"/>
    <property type="match status" value="1"/>
</dbReference>
<dbReference type="CDD" id="cd00067">
    <property type="entry name" value="GAL4"/>
    <property type="match status" value="1"/>
</dbReference>
<dbReference type="Pfam" id="PF00172">
    <property type="entry name" value="Zn_clus"/>
    <property type="match status" value="1"/>
</dbReference>
<dbReference type="Pfam" id="PF00227">
    <property type="entry name" value="Proteasome"/>
    <property type="match status" value="1"/>
</dbReference>
<evidence type="ECO:0000256" key="4">
    <source>
        <dbReference type="ARBA" id="ARBA00023242"/>
    </source>
</evidence>
<dbReference type="SMART" id="SM00066">
    <property type="entry name" value="GAL4"/>
    <property type="match status" value="1"/>
</dbReference>
<evidence type="ECO:0000256" key="2">
    <source>
        <dbReference type="ARBA" id="ARBA00022490"/>
    </source>
</evidence>
<dbReference type="Proteomes" id="UP000034841">
    <property type="component" value="Unassembled WGS sequence"/>
</dbReference>
<organism evidence="8 9">
    <name type="scientific">Ceratocystis fimbriata f. sp. platani</name>
    <dbReference type="NCBI Taxonomy" id="88771"/>
    <lineage>
        <taxon>Eukaryota</taxon>
        <taxon>Fungi</taxon>
        <taxon>Dikarya</taxon>
        <taxon>Ascomycota</taxon>
        <taxon>Pezizomycotina</taxon>
        <taxon>Sordariomycetes</taxon>
        <taxon>Hypocreomycetidae</taxon>
        <taxon>Microascales</taxon>
        <taxon>Ceratocystidaceae</taxon>
        <taxon>Ceratocystis</taxon>
    </lineage>
</organism>
<evidence type="ECO:0000256" key="6">
    <source>
        <dbReference type="SAM" id="MobiDB-lite"/>
    </source>
</evidence>
<evidence type="ECO:0000313" key="9">
    <source>
        <dbReference type="Proteomes" id="UP000034841"/>
    </source>
</evidence>
<reference evidence="8 9" key="1">
    <citation type="submission" date="2015-04" db="EMBL/GenBank/DDBJ databases">
        <title>Genome sequence of Ceratocystis platani, a major pathogen of plane trees.</title>
        <authorList>
            <person name="Belbahri L."/>
        </authorList>
    </citation>
    <scope>NUCLEOTIDE SEQUENCE [LARGE SCALE GENOMIC DNA]</scope>
    <source>
        <strain evidence="8 9">CFO</strain>
    </source>
</reference>
<evidence type="ECO:0000256" key="1">
    <source>
        <dbReference type="ARBA" id="ARBA00004496"/>
    </source>
</evidence>
<name>A0A0F8B3M5_CERFI</name>
<comment type="subcellular location">
    <subcellularLocation>
        <location evidence="1">Cytoplasm</location>
    </subcellularLocation>
</comment>
<dbReference type="OrthoDB" id="3145928at2759"/>
<feature type="domain" description="Zn(2)-C6 fungal-type" evidence="7">
    <location>
        <begin position="10"/>
        <end position="38"/>
    </location>
</feature>
<feature type="region of interest" description="Disordered" evidence="6">
    <location>
        <begin position="640"/>
        <end position="667"/>
    </location>
</feature>
<dbReference type="GO" id="GO:0051603">
    <property type="term" value="P:proteolysis involved in protein catabolic process"/>
    <property type="evidence" value="ECO:0007669"/>
    <property type="project" value="InterPro"/>
</dbReference>
<dbReference type="EMBL" id="LBBL01000053">
    <property type="protein sequence ID" value="KKF96246.1"/>
    <property type="molecule type" value="Genomic_DNA"/>
</dbReference>